<protein>
    <submittedName>
        <fullName evidence="1">Uncharacterized protein</fullName>
    </submittedName>
</protein>
<reference evidence="1 2" key="1">
    <citation type="journal article" date="2024" name="G3 (Bethesda)">
        <title>Genome assembly of Hibiscus sabdariffa L. provides insights into metabolisms of medicinal natural products.</title>
        <authorList>
            <person name="Kim T."/>
        </authorList>
    </citation>
    <scope>NUCLEOTIDE SEQUENCE [LARGE SCALE GENOMIC DNA]</scope>
    <source>
        <strain evidence="1">TK-2024</strain>
        <tissue evidence="1">Old leaves</tissue>
    </source>
</reference>
<evidence type="ECO:0000313" key="2">
    <source>
        <dbReference type="Proteomes" id="UP001396334"/>
    </source>
</evidence>
<comment type="caution">
    <text evidence="1">The sequence shown here is derived from an EMBL/GenBank/DDBJ whole genome shotgun (WGS) entry which is preliminary data.</text>
</comment>
<name>A0ABR2S5P3_9ROSI</name>
<gene>
    <name evidence="1" type="ORF">V6N11_054747</name>
</gene>
<dbReference type="EMBL" id="JBBPBN010000017">
    <property type="protein sequence ID" value="KAK9020257.1"/>
    <property type="molecule type" value="Genomic_DNA"/>
</dbReference>
<dbReference type="Proteomes" id="UP001396334">
    <property type="component" value="Unassembled WGS sequence"/>
</dbReference>
<sequence>MSTKAVLSIESNLENESFKGHNASLAKEWYEEYELRTSCNIGLRILETCRFCNWAFGESGDFQRTNAYIDLNARAKNSTSSGGRSTLR</sequence>
<organism evidence="1 2">
    <name type="scientific">Hibiscus sabdariffa</name>
    <name type="common">roselle</name>
    <dbReference type="NCBI Taxonomy" id="183260"/>
    <lineage>
        <taxon>Eukaryota</taxon>
        <taxon>Viridiplantae</taxon>
        <taxon>Streptophyta</taxon>
        <taxon>Embryophyta</taxon>
        <taxon>Tracheophyta</taxon>
        <taxon>Spermatophyta</taxon>
        <taxon>Magnoliopsida</taxon>
        <taxon>eudicotyledons</taxon>
        <taxon>Gunneridae</taxon>
        <taxon>Pentapetalae</taxon>
        <taxon>rosids</taxon>
        <taxon>malvids</taxon>
        <taxon>Malvales</taxon>
        <taxon>Malvaceae</taxon>
        <taxon>Malvoideae</taxon>
        <taxon>Hibiscus</taxon>
    </lineage>
</organism>
<keyword evidence="2" id="KW-1185">Reference proteome</keyword>
<accession>A0ABR2S5P3</accession>
<evidence type="ECO:0000313" key="1">
    <source>
        <dbReference type="EMBL" id="KAK9020257.1"/>
    </source>
</evidence>
<proteinExistence type="predicted"/>